<name>A0A9W8UP91_AKAMU</name>
<dbReference type="RefSeq" id="XP_056055739.1">
    <property type="nucleotide sequence ID" value="XM_056198828.1"/>
</dbReference>
<evidence type="ECO:0000313" key="5">
    <source>
        <dbReference type="Proteomes" id="UP001144673"/>
    </source>
</evidence>
<comment type="caution">
    <text evidence="4">The sequence shown here is derived from an EMBL/GenBank/DDBJ whole genome shotgun (WGS) entry which is preliminary data.</text>
</comment>
<organism evidence="4 5">
    <name type="scientific">Akanthomyces muscarius</name>
    <name type="common">Entomopathogenic fungus</name>
    <name type="synonym">Lecanicillium muscarium</name>
    <dbReference type="NCBI Taxonomy" id="2231603"/>
    <lineage>
        <taxon>Eukaryota</taxon>
        <taxon>Fungi</taxon>
        <taxon>Dikarya</taxon>
        <taxon>Ascomycota</taxon>
        <taxon>Pezizomycotina</taxon>
        <taxon>Sordariomycetes</taxon>
        <taxon>Hypocreomycetidae</taxon>
        <taxon>Hypocreales</taxon>
        <taxon>Cordycipitaceae</taxon>
        <taxon>Akanthomyces</taxon>
    </lineage>
</organism>
<evidence type="ECO:0000256" key="3">
    <source>
        <dbReference type="SAM" id="Phobius"/>
    </source>
</evidence>
<dbReference type="AlphaFoldDB" id="A0A9W8UP91"/>
<reference evidence="4" key="1">
    <citation type="journal article" date="2023" name="Access Microbiol">
        <title>De-novo genome assembly for Akanthomyces muscarius, a biocontrol agent of insect agricultural pests.</title>
        <authorList>
            <person name="Erdos Z."/>
            <person name="Studholme D.J."/>
            <person name="Raymond B."/>
            <person name="Sharma M."/>
        </authorList>
    </citation>
    <scope>NUCLEOTIDE SEQUENCE</scope>
    <source>
        <strain evidence="4">Ve6</strain>
    </source>
</reference>
<dbReference type="GeneID" id="80888011"/>
<dbReference type="GO" id="GO:0043386">
    <property type="term" value="P:mycotoxin biosynthetic process"/>
    <property type="evidence" value="ECO:0007669"/>
    <property type="project" value="InterPro"/>
</dbReference>
<gene>
    <name evidence="4" type="ORF">LMH87_000852</name>
</gene>
<comment type="similarity">
    <text evidence="2">Belongs to the ustYa family.</text>
</comment>
<dbReference type="Proteomes" id="UP001144673">
    <property type="component" value="Chromosome 6"/>
</dbReference>
<evidence type="ECO:0000256" key="2">
    <source>
        <dbReference type="ARBA" id="ARBA00035112"/>
    </source>
</evidence>
<protein>
    <submittedName>
        <fullName evidence="4">Uncharacterized protein</fullName>
    </submittedName>
</protein>
<proteinExistence type="inferred from homology"/>
<keyword evidence="3" id="KW-0812">Transmembrane</keyword>
<sequence length="260" mass="30151">MISHGQTHMTDEESHTLLVSEPKLNETLWKQNPAFYHKIHLSVLYAAILTLLCLFFLSDSRTSKCDLFAQNTPLWDLVEYETVVFLDNIHELSPFQGPPDDVKDEIWDKLYRNTSTTVIDSKRAKRLPNSTMVAPGTQGDGIVSLEVFHQLHCLNALRKSLYPERFPDYSVFFPNGTRNQNISIHHDHCVDRIRQATMCDANIGASFWRWNEHLGKWGINMRTTQTCRNFEKMRLWAVERNLLDWDPKVLSRLTDDTSAS</sequence>
<dbReference type="PANTHER" id="PTHR33365:SF4">
    <property type="entry name" value="CYCLOCHLOROTINE BIOSYNTHESIS PROTEIN O"/>
    <property type="match status" value="1"/>
</dbReference>
<keyword evidence="3" id="KW-0472">Membrane</keyword>
<keyword evidence="3" id="KW-1133">Transmembrane helix</keyword>
<feature type="transmembrane region" description="Helical" evidence="3">
    <location>
        <begin position="39"/>
        <end position="57"/>
    </location>
</feature>
<keyword evidence="5" id="KW-1185">Reference proteome</keyword>
<comment type="pathway">
    <text evidence="1">Mycotoxin biosynthesis.</text>
</comment>
<accession>A0A9W8UP91</accession>
<dbReference type="KEGG" id="amus:LMH87_000852"/>
<dbReference type="PANTHER" id="PTHR33365">
    <property type="entry name" value="YALI0B05434P"/>
    <property type="match status" value="1"/>
</dbReference>
<evidence type="ECO:0000313" key="4">
    <source>
        <dbReference type="EMBL" id="KAJ4155615.1"/>
    </source>
</evidence>
<dbReference type="EMBL" id="JAJHUN010000007">
    <property type="protein sequence ID" value="KAJ4155615.1"/>
    <property type="molecule type" value="Genomic_DNA"/>
</dbReference>
<dbReference type="Pfam" id="PF11807">
    <property type="entry name" value="UstYa"/>
    <property type="match status" value="1"/>
</dbReference>
<evidence type="ECO:0000256" key="1">
    <source>
        <dbReference type="ARBA" id="ARBA00004685"/>
    </source>
</evidence>
<dbReference type="InterPro" id="IPR021765">
    <property type="entry name" value="UstYa-like"/>
</dbReference>